<dbReference type="Pfam" id="PF05036">
    <property type="entry name" value="SPOR"/>
    <property type="match status" value="1"/>
</dbReference>
<protein>
    <recommendedName>
        <fullName evidence="1">SPOR domain-containing protein</fullName>
    </recommendedName>
</protein>
<dbReference type="InterPro" id="IPR007730">
    <property type="entry name" value="SPOR-like_dom"/>
</dbReference>
<dbReference type="EMBL" id="QYUL01000002">
    <property type="protein sequence ID" value="RJF82332.1"/>
    <property type="molecule type" value="Genomic_DNA"/>
</dbReference>
<dbReference type="AlphaFoldDB" id="A0A418VYU7"/>
<dbReference type="InterPro" id="IPR036680">
    <property type="entry name" value="SPOR-like_sf"/>
</dbReference>
<evidence type="ECO:0000313" key="3">
    <source>
        <dbReference type="Proteomes" id="UP000283458"/>
    </source>
</evidence>
<comment type="caution">
    <text evidence="2">The sequence shown here is derived from an EMBL/GenBank/DDBJ whole genome shotgun (WGS) entry which is preliminary data.</text>
</comment>
<dbReference type="GO" id="GO:0042834">
    <property type="term" value="F:peptidoglycan binding"/>
    <property type="evidence" value="ECO:0007669"/>
    <property type="project" value="InterPro"/>
</dbReference>
<keyword evidence="3" id="KW-1185">Reference proteome</keyword>
<organism evidence="2 3">
    <name type="scientific">Azospirillum cavernae</name>
    <dbReference type="NCBI Taxonomy" id="2320860"/>
    <lineage>
        <taxon>Bacteria</taxon>
        <taxon>Pseudomonadati</taxon>
        <taxon>Pseudomonadota</taxon>
        <taxon>Alphaproteobacteria</taxon>
        <taxon>Rhodospirillales</taxon>
        <taxon>Azospirillaceae</taxon>
        <taxon>Azospirillum</taxon>
    </lineage>
</organism>
<gene>
    <name evidence="2" type="ORF">D3877_12370</name>
</gene>
<reference evidence="2 3" key="1">
    <citation type="submission" date="2018-09" db="EMBL/GenBank/DDBJ databases">
        <authorList>
            <person name="Zhu H."/>
        </authorList>
    </citation>
    <scope>NUCLEOTIDE SEQUENCE [LARGE SCALE GENOMIC DNA]</scope>
    <source>
        <strain evidence="2 3">K2W22B-5</strain>
    </source>
</reference>
<sequence length="79" mass="8342">MVYSVAVGRFLIESRAGALSSAVAAKGFTPVVVVADPPDATGWLTVTLGPQEDATHAKRLAKEAEAQGFDTWMVSWLPP</sequence>
<dbReference type="SUPFAM" id="SSF110997">
    <property type="entry name" value="Sporulation related repeat"/>
    <property type="match status" value="1"/>
</dbReference>
<feature type="domain" description="SPOR" evidence="1">
    <location>
        <begin position="3"/>
        <end position="74"/>
    </location>
</feature>
<name>A0A418VYU7_9PROT</name>
<dbReference type="Proteomes" id="UP000283458">
    <property type="component" value="Unassembled WGS sequence"/>
</dbReference>
<evidence type="ECO:0000259" key="1">
    <source>
        <dbReference type="Pfam" id="PF05036"/>
    </source>
</evidence>
<accession>A0A418VYU7</accession>
<evidence type="ECO:0000313" key="2">
    <source>
        <dbReference type="EMBL" id="RJF82332.1"/>
    </source>
</evidence>
<dbReference type="Gene3D" id="3.30.70.1070">
    <property type="entry name" value="Sporulation related repeat"/>
    <property type="match status" value="1"/>
</dbReference>
<dbReference type="OrthoDB" id="6193567at2"/>
<proteinExistence type="predicted"/>